<accession>A0ABW9XYI1</accession>
<evidence type="ECO:0000313" key="4">
    <source>
        <dbReference type="Proteomes" id="UP000665561"/>
    </source>
</evidence>
<protein>
    <recommendedName>
        <fullName evidence="2">Amidase domain-containing protein</fullName>
    </recommendedName>
</protein>
<dbReference type="Gene3D" id="3.90.1300.10">
    <property type="entry name" value="Amidase signature (AS) domain"/>
    <property type="match status" value="1"/>
</dbReference>
<dbReference type="InterPro" id="IPR036928">
    <property type="entry name" value="AS_sf"/>
</dbReference>
<evidence type="ECO:0000259" key="2">
    <source>
        <dbReference type="Pfam" id="PF01425"/>
    </source>
</evidence>
<dbReference type="PANTHER" id="PTHR42678">
    <property type="entry name" value="AMIDASE"/>
    <property type="match status" value="1"/>
</dbReference>
<dbReference type="EMBL" id="JAAAMV010000031">
    <property type="protein sequence ID" value="NBD27787.1"/>
    <property type="molecule type" value="Genomic_DNA"/>
</dbReference>
<dbReference type="Proteomes" id="UP000665561">
    <property type="component" value="Unassembled WGS sequence"/>
</dbReference>
<reference evidence="3 4" key="1">
    <citation type="submission" date="2020-01" db="EMBL/GenBank/DDBJ databases">
        <title>Paenibacillus soybeanensis sp. nov. isolated from the nodules of soybean (Glycine max(L.) Merr).</title>
        <authorList>
            <person name="Wang H."/>
        </authorList>
    </citation>
    <scope>NUCLEOTIDE SEQUENCE [LARGE SCALE GENOMIC DNA]</scope>
    <source>
        <strain evidence="3 4">T1</strain>
    </source>
</reference>
<evidence type="ECO:0000256" key="1">
    <source>
        <dbReference type="SAM" id="SignalP"/>
    </source>
</evidence>
<gene>
    <name evidence="3" type="ORF">GT019_28300</name>
</gene>
<dbReference type="SUPFAM" id="SSF75304">
    <property type="entry name" value="Amidase signature (AS) enzymes"/>
    <property type="match status" value="1"/>
</dbReference>
<keyword evidence="1" id="KW-0732">Signal</keyword>
<comment type="caution">
    <text evidence="3">The sequence shown here is derived from an EMBL/GenBank/DDBJ whole genome shotgun (WGS) entry which is preliminary data.</text>
</comment>
<organism evidence="3 4">
    <name type="scientific">Paenibacillus glycinis</name>
    <dbReference type="NCBI Taxonomy" id="2697035"/>
    <lineage>
        <taxon>Bacteria</taxon>
        <taxon>Bacillati</taxon>
        <taxon>Bacillota</taxon>
        <taxon>Bacilli</taxon>
        <taxon>Bacillales</taxon>
        <taxon>Paenibacillaceae</taxon>
        <taxon>Paenibacillus</taxon>
    </lineage>
</organism>
<feature type="chain" id="PRO_5047425259" description="Amidase domain-containing protein" evidence="1">
    <location>
        <begin position="34"/>
        <end position="682"/>
    </location>
</feature>
<dbReference type="InterPro" id="IPR023631">
    <property type="entry name" value="Amidase_dom"/>
</dbReference>
<sequence>MYVSGNRKRTALKVLAPPVLCCLLLGNTLSAYALDANGMISEASTTTAAMNDLKAVAEEAKRLNLKDYPAAYADNVKYALSLVQTITPNNTVDKINETRLILRVALDTLTIDLEKSTIEDMQAMVKSKKLTYERLVNMYIARINLYNSHSVKLNAVAIINPNAIRLAKESDAAVKADPSKAAGMFGIPVLIKDNIGTAGADGMPTTAGSIALANNYPEQDSFLAGRLKASGAIILGKTNLSEFANFIAQGMKSGYSTLHSQVLNPYLPGVLDVSGSSSGSGAGGAAALAAITIGTETSGSILSPSTNNSLVGLKPTVGLVSRNGIIPLSHSQDTAGPMGRDVADVAALLSVMQGYDPNDLHINMGVDNEIQVDEAYLDAHIENYADYLKKDGLKGKVLGVYNIPDKEKQPDTYAEFQNVIRILEDQGARIVYAAGGGPMVGELPAAPASKVLYYDFKQDIEAYLKSQQKPILASDNKTVIKSLQDIINYNGTHLDVLKYGQSILQQCVAYDMTPGSQDYRDYQAQRAADIAYARKNGINYLLDKYKLDALIGLNGATTGIAAKAGYPSITVPAGYRTAEGSNGQPINLQITGDAFTEDQLIQMGYAFEQATKARVAPGMAVKDRLKTLLDDASALGMSGKAYDDALAVYASNFSTQREVDHMVNVLNAALYASWRQQWKSLF</sequence>
<feature type="signal peptide" evidence="1">
    <location>
        <begin position="1"/>
        <end position="33"/>
    </location>
</feature>
<dbReference type="Pfam" id="PF01425">
    <property type="entry name" value="Amidase"/>
    <property type="match status" value="1"/>
</dbReference>
<feature type="domain" description="Amidase" evidence="2">
    <location>
        <begin position="135"/>
        <end position="432"/>
    </location>
</feature>
<dbReference type="RefSeq" id="WP_161746808.1">
    <property type="nucleotide sequence ID" value="NZ_JAAAMV010000031.1"/>
</dbReference>
<proteinExistence type="predicted"/>
<evidence type="ECO:0000313" key="3">
    <source>
        <dbReference type="EMBL" id="NBD27787.1"/>
    </source>
</evidence>
<name>A0ABW9XYI1_9BACL</name>
<dbReference type="PANTHER" id="PTHR42678:SF34">
    <property type="entry name" value="OS04G0183300 PROTEIN"/>
    <property type="match status" value="1"/>
</dbReference>
<keyword evidence="4" id="KW-1185">Reference proteome</keyword>